<dbReference type="EMBL" id="CATOUU010000783">
    <property type="protein sequence ID" value="CAI9947923.1"/>
    <property type="molecule type" value="Genomic_DNA"/>
</dbReference>
<dbReference type="Pfam" id="PF00249">
    <property type="entry name" value="Myb_DNA-binding"/>
    <property type="match status" value="1"/>
</dbReference>
<name>A0AA86PYY7_9EUKA</name>
<dbReference type="SMART" id="SM00717">
    <property type="entry name" value="SANT"/>
    <property type="match status" value="1"/>
</dbReference>
<dbReference type="Proteomes" id="UP001642409">
    <property type="component" value="Unassembled WGS sequence"/>
</dbReference>
<feature type="domain" description="HTH myb-type" evidence="1">
    <location>
        <begin position="32"/>
        <end position="87"/>
    </location>
</feature>
<dbReference type="EMBL" id="CATOUU010000783">
    <property type="protein sequence ID" value="CAI9947918.1"/>
    <property type="molecule type" value="Genomic_DNA"/>
</dbReference>
<dbReference type="EMBL" id="CAXDID020000575">
    <property type="protein sequence ID" value="CAL6103981.1"/>
    <property type="molecule type" value="Genomic_DNA"/>
</dbReference>
<dbReference type="EMBL" id="CAXDID020000575">
    <property type="protein sequence ID" value="CAL6103987.1"/>
    <property type="molecule type" value="Genomic_DNA"/>
</dbReference>
<evidence type="ECO:0000259" key="1">
    <source>
        <dbReference type="PROSITE" id="PS51294"/>
    </source>
</evidence>
<organism evidence="2">
    <name type="scientific">Hexamita inflata</name>
    <dbReference type="NCBI Taxonomy" id="28002"/>
    <lineage>
        <taxon>Eukaryota</taxon>
        <taxon>Metamonada</taxon>
        <taxon>Diplomonadida</taxon>
        <taxon>Hexamitidae</taxon>
        <taxon>Hexamitinae</taxon>
        <taxon>Hexamita</taxon>
    </lineage>
</organism>
<evidence type="ECO:0000313" key="2">
    <source>
        <dbReference type="EMBL" id="CAI9947918.1"/>
    </source>
</evidence>
<evidence type="ECO:0000313" key="4">
    <source>
        <dbReference type="EMBL" id="CAL6103981.1"/>
    </source>
</evidence>
<dbReference type="Gene3D" id="1.10.10.60">
    <property type="entry name" value="Homeodomain-like"/>
    <property type="match status" value="1"/>
</dbReference>
<dbReference type="SUPFAM" id="SSF46689">
    <property type="entry name" value="Homeodomain-like"/>
    <property type="match status" value="1"/>
</dbReference>
<keyword evidence="6" id="KW-1185">Reference proteome</keyword>
<dbReference type="InterPro" id="IPR017930">
    <property type="entry name" value="Myb_dom"/>
</dbReference>
<protein>
    <submittedName>
        <fullName evidence="2">SANT/Myb domain</fullName>
    </submittedName>
    <submittedName>
        <fullName evidence="4">SANT/Myb_domain</fullName>
    </submittedName>
</protein>
<reference evidence="2" key="1">
    <citation type="submission" date="2023-06" db="EMBL/GenBank/DDBJ databases">
        <authorList>
            <person name="Kurt Z."/>
        </authorList>
    </citation>
    <scope>NUCLEOTIDE SEQUENCE</scope>
</reference>
<dbReference type="InterPro" id="IPR001005">
    <property type="entry name" value="SANT/Myb"/>
</dbReference>
<accession>A0AA86PYY7</accession>
<comment type="caution">
    <text evidence="2">The sequence shown here is derived from an EMBL/GenBank/DDBJ whole genome shotgun (WGS) entry which is preliminary data.</text>
</comment>
<proteinExistence type="predicted"/>
<dbReference type="PROSITE" id="PS51294">
    <property type="entry name" value="HTH_MYB"/>
    <property type="match status" value="1"/>
</dbReference>
<evidence type="ECO:0000313" key="6">
    <source>
        <dbReference type="Proteomes" id="UP001642409"/>
    </source>
</evidence>
<sequence>MEIENALLTLEILELKEKIQHLHDQPHQSKTESARIRLHWDVAQDELLLKLVKMFGPRNCKEISEEMKSRTEKQIYFRLRYLTDLYHRNHAKKLSADWRQYLSKIQLVVE</sequence>
<gene>
    <name evidence="2" type="ORF">HINF_LOCUS35563</name>
    <name evidence="3" type="ORF">HINF_LOCUS35568</name>
    <name evidence="4" type="ORF">HINF_LOCUS72468</name>
    <name evidence="5" type="ORF">HINF_LOCUS72474</name>
</gene>
<dbReference type="AlphaFoldDB" id="A0AA86PYY7"/>
<dbReference type="CDD" id="cd00167">
    <property type="entry name" value="SANT"/>
    <property type="match status" value="1"/>
</dbReference>
<evidence type="ECO:0000313" key="5">
    <source>
        <dbReference type="EMBL" id="CAL6103987.1"/>
    </source>
</evidence>
<dbReference type="InterPro" id="IPR009057">
    <property type="entry name" value="Homeodomain-like_sf"/>
</dbReference>
<reference evidence="4 6" key="2">
    <citation type="submission" date="2024-07" db="EMBL/GenBank/DDBJ databases">
        <authorList>
            <person name="Akdeniz Z."/>
        </authorList>
    </citation>
    <scope>NUCLEOTIDE SEQUENCE [LARGE SCALE GENOMIC DNA]</scope>
</reference>
<evidence type="ECO:0000313" key="3">
    <source>
        <dbReference type="EMBL" id="CAI9947923.1"/>
    </source>
</evidence>